<evidence type="ECO:0000313" key="2">
    <source>
        <dbReference type="Proteomes" id="UP001597214"/>
    </source>
</evidence>
<protein>
    <submittedName>
        <fullName evidence="1">Uncharacterized protein</fullName>
    </submittedName>
</protein>
<gene>
    <name evidence="1" type="ORF">ACFSCX_02950</name>
</gene>
<reference evidence="2" key="1">
    <citation type="journal article" date="2019" name="Int. J. Syst. Evol. Microbiol.">
        <title>The Global Catalogue of Microorganisms (GCM) 10K type strain sequencing project: providing services to taxonomists for standard genome sequencing and annotation.</title>
        <authorList>
            <consortium name="The Broad Institute Genomics Platform"/>
            <consortium name="The Broad Institute Genome Sequencing Center for Infectious Disease"/>
            <person name="Wu L."/>
            <person name="Ma J."/>
        </authorList>
    </citation>
    <scope>NUCLEOTIDE SEQUENCE [LARGE SCALE GENOMIC DNA]</scope>
    <source>
        <strain evidence="2">CCUG 49339</strain>
    </source>
</reference>
<comment type="caution">
    <text evidence="1">The sequence shown here is derived from an EMBL/GenBank/DDBJ whole genome shotgun (WGS) entry which is preliminary data.</text>
</comment>
<sequence>MLMDRSFPVAHLSKEKLTKIQKFEQKLREETGEDIVLIAYEHKTTK</sequence>
<name>A0ABW4LKE8_9BACI</name>
<keyword evidence="2" id="KW-1185">Reference proteome</keyword>
<dbReference type="RefSeq" id="WP_377926611.1">
    <property type="nucleotide sequence ID" value="NZ_JBHUEM010000003.1"/>
</dbReference>
<dbReference type="Proteomes" id="UP001597214">
    <property type="component" value="Unassembled WGS sequence"/>
</dbReference>
<dbReference type="EMBL" id="JBHUEM010000003">
    <property type="protein sequence ID" value="MFD1735513.1"/>
    <property type="molecule type" value="Genomic_DNA"/>
</dbReference>
<evidence type="ECO:0000313" key="1">
    <source>
        <dbReference type="EMBL" id="MFD1735513.1"/>
    </source>
</evidence>
<accession>A0ABW4LKE8</accession>
<proteinExistence type="predicted"/>
<organism evidence="1 2">
    <name type="scientific">Bacillus salitolerans</name>
    <dbReference type="NCBI Taxonomy" id="1437434"/>
    <lineage>
        <taxon>Bacteria</taxon>
        <taxon>Bacillati</taxon>
        <taxon>Bacillota</taxon>
        <taxon>Bacilli</taxon>
        <taxon>Bacillales</taxon>
        <taxon>Bacillaceae</taxon>
        <taxon>Bacillus</taxon>
    </lineage>
</organism>